<sequence>MQDNTCKAVTDIVSLLGGPIINPSELQWVTEFEFGRKLMRFIASQIDPPLQQGVASLEDNELMKEIALNRIVSSETGTGSDQGMASYTRRARLSFLGKQASLTEDEVRTLKARLRQTIAVSKQLVLSVHKLKNEIQTLDTKIQAKQNELAELSIQSDASIVKLCRHASETLEYVLRGNDRVKIEAALRDSANLHNQVLKHTQNQIEEVQDNIYRIPSSAEVQAEASRLNASINANTDESKNLRVLAEEVAYCQELNRLAAIIDQTSEEDGEIYDILQQVASESQPAGDSGLFVDIQGELETAWNRDQATYLTAYSGVLDQAIAAMDNTTLPPIKNVHTTLSAIQMDVDAVLNLIGDIGKEMDRIIAELEPSEQEKMVPTTPDQTNEYQAIRSLLKSSRETSKTPLIILDEEDVLNVVTNVLRRKERLDLQAGELDKTTPAMLNRLLSVHDVALSKIYANSPLNTSPPFAPSSSTLFHDVEVKSAQLVETVKKLQQEMESVHNVRTQRKLQSFVDRWSTIC</sequence>
<keyword evidence="3" id="KW-1185">Reference proteome</keyword>
<keyword evidence="1" id="KW-0175">Coiled coil</keyword>
<dbReference type="OrthoDB" id="2754287at2759"/>
<feature type="coiled-coil region" evidence="1">
    <location>
        <begin position="128"/>
        <end position="155"/>
    </location>
</feature>
<dbReference type="AlphaFoldDB" id="A0A8H5D8E1"/>
<organism evidence="2 3">
    <name type="scientific">Tetrapyrgos nigripes</name>
    <dbReference type="NCBI Taxonomy" id="182062"/>
    <lineage>
        <taxon>Eukaryota</taxon>
        <taxon>Fungi</taxon>
        <taxon>Dikarya</taxon>
        <taxon>Basidiomycota</taxon>
        <taxon>Agaricomycotina</taxon>
        <taxon>Agaricomycetes</taxon>
        <taxon>Agaricomycetidae</taxon>
        <taxon>Agaricales</taxon>
        <taxon>Marasmiineae</taxon>
        <taxon>Marasmiaceae</taxon>
        <taxon>Tetrapyrgos</taxon>
    </lineage>
</organism>
<accession>A0A8H5D8E1</accession>
<evidence type="ECO:0000313" key="3">
    <source>
        <dbReference type="Proteomes" id="UP000559256"/>
    </source>
</evidence>
<dbReference type="Proteomes" id="UP000559256">
    <property type="component" value="Unassembled WGS sequence"/>
</dbReference>
<proteinExistence type="predicted"/>
<gene>
    <name evidence="2" type="ORF">D9758_006319</name>
</gene>
<evidence type="ECO:0000313" key="2">
    <source>
        <dbReference type="EMBL" id="KAF5355474.1"/>
    </source>
</evidence>
<protein>
    <submittedName>
        <fullName evidence="2">Uncharacterized protein</fullName>
    </submittedName>
</protein>
<evidence type="ECO:0000256" key="1">
    <source>
        <dbReference type="SAM" id="Coils"/>
    </source>
</evidence>
<name>A0A8H5D8E1_9AGAR</name>
<reference evidence="2 3" key="1">
    <citation type="journal article" date="2020" name="ISME J.">
        <title>Uncovering the hidden diversity of litter-decomposition mechanisms in mushroom-forming fungi.</title>
        <authorList>
            <person name="Floudas D."/>
            <person name="Bentzer J."/>
            <person name="Ahren D."/>
            <person name="Johansson T."/>
            <person name="Persson P."/>
            <person name="Tunlid A."/>
        </authorList>
    </citation>
    <scope>NUCLEOTIDE SEQUENCE [LARGE SCALE GENOMIC DNA]</scope>
    <source>
        <strain evidence="2 3">CBS 291.85</strain>
    </source>
</reference>
<comment type="caution">
    <text evidence="2">The sequence shown here is derived from an EMBL/GenBank/DDBJ whole genome shotgun (WGS) entry which is preliminary data.</text>
</comment>
<dbReference type="EMBL" id="JAACJM010000056">
    <property type="protein sequence ID" value="KAF5355474.1"/>
    <property type="molecule type" value="Genomic_DNA"/>
</dbReference>